<evidence type="ECO:0000259" key="1">
    <source>
        <dbReference type="PROSITE" id="PS50206"/>
    </source>
</evidence>
<accession>A0A160T6G9</accession>
<dbReference type="PANTHER" id="PTHR43031">
    <property type="entry name" value="FAD-DEPENDENT OXIDOREDUCTASE"/>
    <property type="match status" value="1"/>
</dbReference>
<dbReference type="InterPro" id="IPR050229">
    <property type="entry name" value="GlpE_sulfurtransferase"/>
</dbReference>
<reference evidence="2" key="1">
    <citation type="submission" date="2016-01" db="EMBL/GenBank/DDBJ databases">
        <authorList>
            <person name="Mcilroy J.S."/>
            <person name="Karst M S."/>
            <person name="Albertsen M."/>
        </authorList>
    </citation>
    <scope>NUCLEOTIDE SEQUENCE</scope>
    <source>
        <strain evidence="2">Cfx-K</strain>
    </source>
</reference>
<dbReference type="PROSITE" id="PS50206">
    <property type="entry name" value="RHODANESE_3"/>
    <property type="match status" value="1"/>
</dbReference>
<protein>
    <submittedName>
        <fullName evidence="2">Rhodanese domain protein</fullName>
    </submittedName>
</protein>
<dbReference type="PANTHER" id="PTHR43031:SF1">
    <property type="entry name" value="PYRIDINE NUCLEOTIDE-DISULPHIDE OXIDOREDUCTASE"/>
    <property type="match status" value="1"/>
</dbReference>
<dbReference type="SMART" id="SM00450">
    <property type="entry name" value="RHOD"/>
    <property type="match status" value="1"/>
</dbReference>
<dbReference type="EMBL" id="LN890656">
    <property type="protein sequence ID" value="CUS05956.1"/>
    <property type="molecule type" value="Genomic_DNA"/>
</dbReference>
<dbReference type="RefSeq" id="WP_095045298.1">
    <property type="nucleotide sequence ID" value="NZ_LN890656.1"/>
</dbReference>
<evidence type="ECO:0000313" key="3">
    <source>
        <dbReference type="Proteomes" id="UP000215027"/>
    </source>
</evidence>
<sequence>MDFISRILGGGVAEVSPAEAHRRLQNDPPPLIVDVRQPVETRAGSVAGAVLIPLTEFGRRLTELPRDRPILVICRSGHRSPLAARQLRRAGYDVANVSGGTMAWQGAGLPLTPPDDAPDE</sequence>
<proteinExistence type="predicted"/>
<dbReference type="InterPro" id="IPR001763">
    <property type="entry name" value="Rhodanese-like_dom"/>
</dbReference>
<feature type="domain" description="Rhodanese" evidence="1">
    <location>
        <begin position="26"/>
        <end position="113"/>
    </location>
</feature>
<gene>
    <name evidence="2" type="ORF">CFX0092_B0422</name>
</gene>
<dbReference type="OrthoDB" id="9800872at2"/>
<dbReference type="Proteomes" id="UP000215027">
    <property type="component" value="Chromosome II"/>
</dbReference>
<dbReference type="KEGG" id="pbf:CFX0092_B0422"/>
<keyword evidence="3" id="KW-1185">Reference proteome</keyword>
<evidence type="ECO:0000313" key="2">
    <source>
        <dbReference type="EMBL" id="CUS05956.1"/>
    </source>
</evidence>
<dbReference type="Gene3D" id="3.40.250.10">
    <property type="entry name" value="Rhodanese-like domain"/>
    <property type="match status" value="1"/>
</dbReference>
<dbReference type="InterPro" id="IPR036873">
    <property type="entry name" value="Rhodanese-like_dom_sf"/>
</dbReference>
<dbReference type="CDD" id="cd00158">
    <property type="entry name" value="RHOD"/>
    <property type="match status" value="1"/>
</dbReference>
<dbReference type="AlphaFoldDB" id="A0A160T6G9"/>
<dbReference type="Pfam" id="PF00581">
    <property type="entry name" value="Rhodanese"/>
    <property type="match status" value="1"/>
</dbReference>
<organism evidence="2 3">
    <name type="scientific">Candidatus Promineifilum breve</name>
    <dbReference type="NCBI Taxonomy" id="1806508"/>
    <lineage>
        <taxon>Bacteria</taxon>
        <taxon>Bacillati</taxon>
        <taxon>Chloroflexota</taxon>
        <taxon>Ardenticatenia</taxon>
        <taxon>Candidatus Promineifilales</taxon>
        <taxon>Candidatus Promineifilaceae</taxon>
        <taxon>Candidatus Promineifilum</taxon>
    </lineage>
</organism>
<dbReference type="SUPFAM" id="SSF52821">
    <property type="entry name" value="Rhodanese/Cell cycle control phosphatase"/>
    <property type="match status" value="1"/>
</dbReference>
<name>A0A160T6G9_9CHLR</name>